<sequence length="239" mass="25454">MLLEGKYGDSLIPVLVDALGQLFMIVTGLYAGAPKILALDADGRILAHLIGYDTDGAVYRTVSLDPNGNLIALMKGLDGVTLRTIAVDASGIMKANLSAQDLNYLKFRPVYGSMVDKIESAFAVPHNTRTSIISVTGKGSTVGGTLLLNSGPTQNQLWYGWTVDGTTGSLMLVSTYEYRNLLRPGASPLYLSKYDPVDQVFIMGISPGITFEESISFDVLQQSGGLLGGNAVLNYALIP</sequence>
<dbReference type="EMBL" id="MT144118">
    <property type="protein sequence ID" value="QJA49107.1"/>
    <property type="molecule type" value="Genomic_DNA"/>
</dbReference>
<gene>
    <name evidence="1" type="ORF">TM448A01231_0007</name>
    <name evidence="2" type="ORF">TM448B01337_0007</name>
</gene>
<proteinExistence type="predicted"/>
<organism evidence="1">
    <name type="scientific">viral metagenome</name>
    <dbReference type="NCBI Taxonomy" id="1070528"/>
    <lineage>
        <taxon>unclassified sequences</taxon>
        <taxon>metagenomes</taxon>
        <taxon>organismal metagenomes</taxon>
    </lineage>
</organism>
<dbReference type="EMBL" id="MT144739">
    <property type="protein sequence ID" value="QJH98531.1"/>
    <property type="molecule type" value="Genomic_DNA"/>
</dbReference>
<evidence type="ECO:0000313" key="1">
    <source>
        <dbReference type="EMBL" id="QJA49107.1"/>
    </source>
</evidence>
<evidence type="ECO:0000313" key="2">
    <source>
        <dbReference type="EMBL" id="QJH98531.1"/>
    </source>
</evidence>
<accession>A0A6H1ZP73</accession>
<reference evidence="1" key="1">
    <citation type="submission" date="2020-03" db="EMBL/GenBank/DDBJ databases">
        <title>The deep terrestrial virosphere.</title>
        <authorList>
            <person name="Holmfeldt K."/>
            <person name="Nilsson E."/>
            <person name="Simone D."/>
            <person name="Lopez-Fernandez M."/>
            <person name="Wu X."/>
            <person name="de Brujin I."/>
            <person name="Lundin D."/>
            <person name="Andersson A."/>
            <person name="Bertilsson S."/>
            <person name="Dopson M."/>
        </authorList>
    </citation>
    <scope>NUCLEOTIDE SEQUENCE</scope>
    <source>
        <strain evidence="1">TM448A01231</strain>
        <strain evidence="2">TM448B01337</strain>
    </source>
</reference>
<name>A0A6H1ZP73_9ZZZZ</name>
<protein>
    <submittedName>
        <fullName evidence="1">Uncharacterized protein</fullName>
    </submittedName>
</protein>
<dbReference type="AlphaFoldDB" id="A0A6H1ZP73"/>